<dbReference type="SUPFAM" id="SSF54001">
    <property type="entry name" value="Cysteine proteinases"/>
    <property type="match status" value="1"/>
</dbReference>
<comment type="caution">
    <text evidence="1">The sequence shown here is derived from an EMBL/GenBank/DDBJ whole genome shotgun (WGS) entry which is preliminary data.</text>
</comment>
<dbReference type="Proteomes" id="UP001470230">
    <property type="component" value="Unassembled WGS sequence"/>
</dbReference>
<dbReference type="InterPro" id="IPR038765">
    <property type="entry name" value="Papain-like_cys_pep_sf"/>
</dbReference>
<gene>
    <name evidence="1" type="ORF">M9Y10_027241</name>
</gene>
<protein>
    <recommendedName>
        <fullName evidence="3">Peptidase C1A papain C-terminal domain-containing protein</fullName>
    </recommendedName>
</protein>
<evidence type="ECO:0008006" key="3">
    <source>
        <dbReference type="Google" id="ProtNLM"/>
    </source>
</evidence>
<accession>A0ABR2H626</accession>
<evidence type="ECO:0000313" key="1">
    <source>
        <dbReference type="EMBL" id="KAK8841616.1"/>
    </source>
</evidence>
<organism evidence="1 2">
    <name type="scientific">Tritrichomonas musculus</name>
    <dbReference type="NCBI Taxonomy" id="1915356"/>
    <lineage>
        <taxon>Eukaryota</taxon>
        <taxon>Metamonada</taxon>
        <taxon>Parabasalia</taxon>
        <taxon>Tritrichomonadida</taxon>
        <taxon>Tritrichomonadidae</taxon>
        <taxon>Tritrichomonas</taxon>
    </lineage>
</organism>
<reference evidence="1 2" key="1">
    <citation type="submission" date="2024-04" db="EMBL/GenBank/DDBJ databases">
        <title>Tritrichomonas musculus Genome.</title>
        <authorList>
            <person name="Alves-Ferreira E."/>
            <person name="Grigg M."/>
            <person name="Lorenzi H."/>
            <person name="Galac M."/>
        </authorList>
    </citation>
    <scope>NUCLEOTIDE SEQUENCE [LARGE SCALE GENOMIC DNA]</scope>
    <source>
        <strain evidence="1 2">EAF2021</strain>
    </source>
</reference>
<evidence type="ECO:0000313" key="2">
    <source>
        <dbReference type="Proteomes" id="UP001470230"/>
    </source>
</evidence>
<keyword evidence="2" id="KW-1185">Reference proteome</keyword>
<sequence length="310" mass="35822">MYKCGSCPAEKPSDIIGYLEEDRDQIKKLLPTGKLNSRFIRNTNVTGVYQQRGGTCYAYAACSAYLNTVMRKFGVNKLPTFSECFQIAIYAGTDGGNCQRAIEELEKHFHYGVKCDKVISLPIRETISISVIVCFTTSKEGWDSVSNGSLLKRPQGDPYEWHATLVEGYDFNKDCMICKNSWAKTGAARFDLNQFMTDDYYFIRVYTDEDNIDGKVRSSFRPNLKKFTGKWNNNDIECAWMDETAALYCRDYLCEHHPERNDNLKYLGYNIDQWININLNRDEETNQYYLRKIREKEKGLGNSKESCKIC</sequence>
<dbReference type="EMBL" id="JAPFFF010000041">
    <property type="protein sequence ID" value="KAK8841616.1"/>
    <property type="molecule type" value="Genomic_DNA"/>
</dbReference>
<proteinExistence type="predicted"/>
<name>A0ABR2H626_9EUKA</name>